<keyword evidence="2" id="KW-0472">Membrane</keyword>
<keyword evidence="1" id="KW-0175">Coiled coil</keyword>
<gene>
    <name evidence="4" type="ORF">GSI_12880</name>
</gene>
<proteinExistence type="predicted"/>
<accession>A0A2G8RU17</accession>
<evidence type="ECO:0000313" key="4">
    <source>
        <dbReference type="EMBL" id="PIL24993.1"/>
    </source>
</evidence>
<name>A0A2G8RU17_9APHY</name>
<sequence>MVTFATLWRCIRPFAQPLALLLSLFFAPATTSRLVNVTVDDTFGDPNTGLHPVYSPNQPTPWNPGSPDQTCPQCKIRPSTLNLSQVYKQTWQDAMYKPPAPSPTITFSFSGSAVYVFNIVPNNLPGTVTFANISFTIDGENVGSFTHTPDNSSDILYNHLVYSNTILQDGLHTLIMSAGGDAQSLILFDYLLYTTESNSTTSFPSLGGSHSASVGAIVGAVVGGIVLALLGVVIAVSCLRIRRRTRVQPTLNLKRISLTAAEWQDTSHDRSRNSMGVYRCRDARMPGGRYFAQRTIPITPFFSPTMRPHDHSATHSLPRPLSVDYGSDVRPPLDVTPTSTAAWSSKRRAELTLRLSALHRRMSFLSSTAPSRSEFSGGSGTEIEIRELQAEIAELRRVLAGLSAQFADGRTRESDPLPLYTATT</sequence>
<comment type="caution">
    <text evidence="4">The sequence shown here is derived from an EMBL/GenBank/DDBJ whole genome shotgun (WGS) entry which is preliminary data.</text>
</comment>
<protein>
    <recommendedName>
        <fullName evidence="6">Transporter</fullName>
    </recommendedName>
</protein>
<dbReference type="AlphaFoldDB" id="A0A2G8RU17"/>
<dbReference type="Proteomes" id="UP000230002">
    <property type="component" value="Unassembled WGS sequence"/>
</dbReference>
<evidence type="ECO:0000313" key="5">
    <source>
        <dbReference type="Proteomes" id="UP000230002"/>
    </source>
</evidence>
<dbReference type="OrthoDB" id="3268736at2759"/>
<evidence type="ECO:0008006" key="6">
    <source>
        <dbReference type="Google" id="ProtNLM"/>
    </source>
</evidence>
<dbReference type="STRING" id="1077348.A0A2G8RU17"/>
<evidence type="ECO:0000256" key="3">
    <source>
        <dbReference type="SAM" id="SignalP"/>
    </source>
</evidence>
<dbReference type="Gene3D" id="2.60.120.260">
    <property type="entry name" value="Galactose-binding domain-like"/>
    <property type="match status" value="1"/>
</dbReference>
<keyword evidence="2" id="KW-1133">Transmembrane helix</keyword>
<organism evidence="4 5">
    <name type="scientific">Ganoderma sinense ZZ0214-1</name>
    <dbReference type="NCBI Taxonomy" id="1077348"/>
    <lineage>
        <taxon>Eukaryota</taxon>
        <taxon>Fungi</taxon>
        <taxon>Dikarya</taxon>
        <taxon>Basidiomycota</taxon>
        <taxon>Agaricomycotina</taxon>
        <taxon>Agaricomycetes</taxon>
        <taxon>Polyporales</taxon>
        <taxon>Polyporaceae</taxon>
        <taxon>Ganoderma</taxon>
    </lineage>
</organism>
<evidence type="ECO:0000256" key="2">
    <source>
        <dbReference type="SAM" id="Phobius"/>
    </source>
</evidence>
<evidence type="ECO:0000256" key="1">
    <source>
        <dbReference type="SAM" id="Coils"/>
    </source>
</evidence>
<feature type="signal peptide" evidence="3">
    <location>
        <begin position="1"/>
        <end position="32"/>
    </location>
</feature>
<keyword evidence="5" id="KW-1185">Reference proteome</keyword>
<keyword evidence="2" id="KW-0812">Transmembrane</keyword>
<dbReference type="EMBL" id="AYKW01000056">
    <property type="protein sequence ID" value="PIL24993.1"/>
    <property type="molecule type" value="Genomic_DNA"/>
</dbReference>
<feature type="coiled-coil region" evidence="1">
    <location>
        <begin position="378"/>
        <end position="405"/>
    </location>
</feature>
<keyword evidence="3" id="KW-0732">Signal</keyword>
<reference evidence="4 5" key="1">
    <citation type="journal article" date="2015" name="Sci. Rep.">
        <title>Chromosome-level genome map provides insights into diverse defense mechanisms in the medicinal fungus Ganoderma sinense.</title>
        <authorList>
            <person name="Zhu Y."/>
            <person name="Xu J."/>
            <person name="Sun C."/>
            <person name="Zhou S."/>
            <person name="Xu H."/>
            <person name="Nelson D.R."/>
            <person name="Qian J."/>
            <person name="Song J."/>
            <person name="Luo H."/>
            <person name="Xiang L."/>
            <person name="Li Y."/>
            <person name="Xu Z."/>
            <person name="Ji A."/>
            <person name="Wang L."/>
            <person name="Lu S."/>
            <person name="Hayward A."/>
            <person name="Sun W."/>
            <person name="Li X."/>
            <person name="Schwartz D.C."/>
            <person name="Wang Y."/>
            <person name="Chen S."/>
        </authorList>
    </citation>
    <scope>NUCLEOTIDE SEQUENCE [LARGE SCALE GENOMIC DNA]</scope>
    <source>
        <strain evidence="4 5">ZZ0214-1</strain>
    </source>
</reference>
<feature type="transmembrane region" description="Helical" evidence="2">
    <location>
        <begin position="214"/>
        <end position="239"/>
    </location>
</feature>
<feature type="chain" id="PRO_5013708284" description="Transporter" evidence="3">
    <location>
        <begin position="33"/>
        <end position="424"/>
    </location>
</feature>